<protein>
    <submittedName>
        <fullName evidence="1">Uncharacterized protein</fullName>
    </submittedName>
</protein>
<dbReference type="AlphaFoldDB" id="A0A2P8HZ93"/>
<gene>
    <name evidence="1" type="ORF">B0I31_12086</name>
</gene>
<organism evidence="1 2">
    <name type="scientific">Saccharothrix carnea</name>
    <dbReference type="NCBI Taxonomy" id="1280637"/>
    <lineage>
        <taxon>Bacteria</taxon>
        <taxon>Bacillati</taxon>
        <taxon>Actinomycetota</taxon>
        <taxon>Actinomycetes</taxon>
        <taxon>Pseudonocardiales</taxon>
        <taxon>Pseudonocardiaceae</taxon>
        <taxon>Saccharothrix</taxon>
    </lineage>
</organism>
<dbReference type="EMBL" id="PYAX01000020">
    <property type="protein sequence ID" value="PSL51552.1"/>
    <property type="molecule type" value="Genomic_DNA"/>
</dbReference>
<reference evidence="1 2" key="1">
    <citation type="submission" date="2018-03" db="EMBL/GenBank/DDBJ databases">
        <title>Genomic Encyclopedia of Type Strains, Phase III (KMG-III): the genomes of soil and plant-associated and newly described type strains.</title>
        <authorList>
            <person name="Whitman W."/>
        </authorList>
    </citation>
    <scope>NUCLEOTIDE SEQUENCE [LARGE SCALE GENOMIC DNA]</scope>
    <source>
        <strain evidence="1 2">CGMCC 4.7097</strain>
    </source>
</reference>
<accession>A0A2P8HZ93</accession>
<comment type="caution">
    <text evidence="1">The sequence shown here is derived from an EMBL/GenBank/DDBJ whole genome shotgun (WGS) entry which is preliminary data.</text>
</comment>
<evidence type="ECO:0000313" key="1">
    <source>
        <dbReference type="EMBL" id="PSL51552.1"/>
    </source>
</evidence>
<keyword evidence="2" id="KW-1185">Reference proteome</keyword>
<dbReference type="Proteomes" id="UP000241118">
    <property type="component" value="Unassembled WGS sequence"/>
</dbReference>
<dbReference type="RefSeq" id="WP_106619886.1">
    <property type="nucleotide sequence ID" value="NZ_PYAX01000020.1"/>
</dbReference>
<sequence>MRRLAVLLAAVLIGCSSEREPGPVFDNEGAVDLTCLAHQADTPGARYTDEDLRRTDEVMPLLRYYTANGRKPFCDGKSPTESDRAWAELYVRLGADRQNVANILG</sequence>
<dbReference type="OrthoDB" id="3542207at2"/>
<dbReference type="PROSITE" id="PS51257">
    <property type="entry name" value="PROKAR_LIPOPROTEIN"/>
    <property type="match status" value="1"/>
</dbReference>
<evidence type="ECO:0000313" key="2">
    <source>
        <dbReference type="Proteomes" id="UP000241118"/>
    </source>
</evidence>
<proteinExistence type="predicted"/>
<name>A0A2P8HZ93_SACCR</name>